<proteinExistence type="inferred from homology"/>
<dbReference type="EMBL" id="JAPQKO010000005">
    <property type="protein sequence ID" value="KAJ5161896.1"/>
    <property type="molecule type" value="Genomic_DNA"/>
</dbReference>
<feature type="domain" description="Choline kinase N-terminal" evidence="3">
    <location>
        <begin position="201"/>
        <end position="275"/>
    </location>
</feature>
<dbReference type="AlphaFoldDB" id="A0A9W9LLY8"/>
<evidence type="ECO:0000259" key="3">
    <source>
        <dbReference type="Pfam" id="PF04428"/>
    </source>
</evidence>
<name>A0A9W9LLY8_9EURO</name>
<feature type="region of interest" description="Disordered" evidence="2">
    <location>
        <begin position="1"/>
        <end position="152"/>
    </location>
</feature>
<feature type="compositionally biased region" description="Basic residues" evidence="2">
    <location>
        <begin position="184"/>
        <end position="194"/>
    </location>
</feature>
<sequence>MHRAPEDLTDLPVDAAPISGTGLNIPSLRKALEASGANAGSPPDGSSLKQYRAPVAKVSARPPVLPPTSMPSAVSSQSSIKQDTSTVDDTDQSTKPEEDPQLGLFNQVSEWLEHEKTRRKARKARRAEATKGTEAGSATERDSANESPGSESSFSLDMLEKILVQFAEQGAAGRGLGSFQPIKRSTRRRPKGLRRGSASESDATDLEAPVPSVEAVLDNSKTLAYTCSSAADEDTVDNSSASKRAKDREAWNKFRTDIVRLAHTLQLRGWRKVPMEMAGNVEVARLSGALTNAVYVVAPPKNLPPPRNDHGSSSIVPRKPPPKLLLRIYGPQVDHLIDREKELQILRRLGRKHIGPRVLGTFLNGRFEEYFEARTLTPKDLRIPETAKQIAKRMRELHDGIDLLDVEREGGPMVFKNWEKWVDRCGQVMTWLDKELQSPQNEVKAVSEPWRRRGFVCGVPWERFREAVNNYRGWLVASCGGIEEIKRKLVFAHNDTQYGNLLRMEPATESPLLLPANEHKRLVVIDFEYSSANTPGHEFANHFTEWCYNYHDEEYSWACNDRLYPTPEEQRRFISTYLSHRPNVPGGPTSPLGTPSMRGRPGVNIAPLDLDESEEANLQQLEKSQEEEFEAEIQYLMKQTRLWRVMNSAFWVAWGIIQAKAPGMEEGIAEMVGTSAKDGSHNNGDGHDGQSPNGNGESKTPDAEAEAEEDGFDYLAYAQDRAMFFWSDLLALGLVNPDELPAPMVEHIRSRILEY</sequence>
<dbReference type="Pfam" id="PF04428">
    <property type="entry name" value="Choline_kin_N"/>
    <property type="match status" value="1"/>
</dbReference>
<dbReference type="Gene3D" id="3.90.1200.10">
    <property type="match status" value="1"/>
</dbReference>
<dbReference type="GO" id="GO:0004103">
    <property type="term" value="F:choline kinase activity"/>
    <property type="evidence" value="ECO:0007669"/>
    <property type="project" value="TreeGrafter"/>
</dbReference>
<dbReference type="GO" id="GO:0006646">
    <property type="term" value="P:phosphatidylethanolamine biosynthetic process"/>
    <property type="evidence" value="ECO:0007669"/>
    <property type="project" value="TreeGrafter"/>
</dbReference>
<feature type="compositionally biased region" description="Polar residues" evidence="2">
    <location>
        <begin position="70"/>
        <end position="81"/>
    </location>
</feature>
<feature type="region of interest" description="Disordered" evidence="2">
    <location>
        <begin position="174"/>
        <end position="211"/>
    </location>
</feature>
<dbReference type="PANTHER" id="PTHR22603:SF93">
    <property type="entry name" value="RE24176P"/>
    <property type="match status" value="1"/>
</dbReference>
<evidence type="ECO:0000256" key="2">
    <source>
        <dbReference type="SAM" id="MobiDB-lite"/>
    </source>
</evidence>
<comment type="caution">
    <text evidence="4">The sequence shown here is derived from an EMBL/GenBank/DDBJ whole genome shotgun (WGS) entry which is preliminary data.</text>
</comment>
<dbReference type="Pfam" id="PF01633">
    <property type="entry name" value="Choline_kinase"/>
    <property type="match status" value="1"/>
</dbReference>
<gene>
    <name evidence="4" type="ORF">N7492_007288</name>
</gene>
<dbReference type="SUPFAM" id="SSF56112">
    <property type="entry name" value="Protein kinase-like (PK-like)"/>
    <property type="match status" value="1"/>
</dbReference>
<evidence type="ECO:0000313" key="4">
    <source>
        <dbReference type="EMBL" id="KAJ5161896.1"/>
    </source>
</evidence>
<keyword evidence="5" id="KW-1185">Reference proteome</keyword>
<comment type="similarity">
    <text evidence="1">Belongs to the choline/ethanolamine kinase family.</text>
</comment>
<reference evidence="4" key="2">
    <citation type="journal article" date="2023" name="IMA Fungus">
        <title>Comparative genomic study of the Penicillium genus elucidates a diverse pangenome and 15 lateral gene transfer events.</title>
        <authorList>
            <person name="Petersen C."/>
            <person name="Sorensen T."/>
            <person name="Nielsen M.R."/>
            <person name="Sondergaard T.E."/>
            <person name="Sorensen J.L."/>
            <person name="Fitzpatrick D.A."/>
            <person name="Frisvad J.C."/>
            <person name="Nielsen K.L."/>
        </authorList>
    </citation>
    <scope>NUCLEOTIDE SEQUENCE</scope>
    <source>
        <strain evidence="4">IBT 21917</strain>
    </source>
</reference>
<dbReference type="PANTHER" id="PTHR22603">
    <property type="entry name" value="CHOLINE/ETHANOALAMINE KINASE"/>
    <property type="match status" value="1"/>
</dbReference>
<evidence type="ECO:0000256" key="1">
    <source>
        <dbReference type="ARBA" id="ARBA00038211"/>
    </source>
</evidence>
<dbReference type="InterPro" id="IPR011009">
    <property type="entry name" value="Kinase-like_dom_sf"/>
</dbReference>
<organism evidence="4 5">
    <name type="scientific">Penicillium capsulatum</name>
    <dbReference type="NCBI Taxonomy" id="69766"/>
    <lineage>
        <taxon>Eukaryota</taxon>
        <taxon>Fungi</taxon>
        <taxon>Dikarya</taxon>
        <taxon>Ascomycota</taxon>
        <taxon>Pezizomycotina</taxon>
        <taxon>Eurotiomycetes</taxon>
        <taxon>Eurotiomycetidae</taxon>
        <taxon>Eurotiales</taxon>
        <taxon>Aspergillaceae</taxon>
        <taxon>Penicillium</taxon>
    </lineage>
</organism>
<feature type="compositionally biased region" description="Basic and acidic residues" evidence="2">
    <location>
        <begin position="678"/>
        <end position="688"/>
    </location>
</feature>
<dbReference type="GO" id="GO:0005737">
    <property type="term" value="C:cytoplasm"/>
    <property type="evidence" value="ECO:0007669"/>
    <property type="project" value="TreeGrafter"/>
</dbReference>
<feature type="region of interest" description="Disordered" evidence="2">
    <location>
        <begin position="674"/>
        <end position="707"/>
    </location>
</feature>
<dbReference type="InterPro" id="IPR007521">
    <property type="entry name" value="Choline_kin_N"/>
</dbReference>
<dbReference type="Proteomes" id="UP001146351">
    <property type="component" value="Unassembled WGS sequence"/>
</dbReference>
<reference evidence="4" key="1">
    <citation type="submission" date="2022-11" db="EMBL/GenBank/DDBJ databases">
        <authorList>
            <person name="Petersen C."/>
        </authorList>
    </citation>
    <scope>NUCLEOTIDE SEQUENCE</scope>
    <source>
        <strain evidence="4">IBT 21917</strain>
    </source>
</reference>
<dbReference type="OrthoDB" id="10267235at2759"/>
<dbReference type="GO" id="GO:0004305">
    <property type="term" value="F:ethanolamine kinase activity"/>
    <property type="evidence" value="ECO:0007669"/>
    <property type="project" value="TreeGrafter"/>
</dbReference>
<accession>A0A9W9LLY8</accession>
<dbReference type="CDD" id="cd05157">
    <property type="entry name" value="ETNK_euk"/>
    <property type="match status" value="1"/>
</dbReference>
<evidence type="ECO:0000313" key="5">
    <source>
        <dbReference type="Proteomes" id="UP001146351"/>
    </source>
</evidence>
<protein>
    <recommendedName>
        <fullName evidence="3">Choline kinase N-terminal domain-containing protein</fullName>
    </recommendedName>
</protein>